<dbReference type="AlphaFoldDB" id="A0A923TA38"/>
<keyword evidence="2" id="KW-1185">Reference proteome</keyword>
<dbReference type="RefSeq" id="WP_187468177.1">
    <property type="nucleotide sequence ID" value="NZ_JACSIT010000149.1"/>
</dbReference>
<organism evidence="1 2">
    <name type="scientific">Neolewinella lacunae</name>
    <dbReference type="NCBI Taxonomy" id="1517758"/>
    <lineage>
        <taxon>Bacteria</taxon>
        <taxon>Pseudomonadati</taxon>
        <taxon>Bacteroidota</taxon>
        <taxon>Saprospiria</taxon>
        <taxon>Saprospirales</taxon>
        <taxon>Lewinellaceae</taxon>
        <taxon>Neolewinella</taxon>
    </lineage>
</organism>
<dbReference type="Gene3D" id="1.10.10.10">
    <property type="entry name" value="Winged helix-like DNA-binding domain superfamily/Winged helix DNA-binding domain"/>
    <property type="match status" value="1"/>
</dbReference>
<dbReference type="InterPro" id="IPR013324">
    <property type="entry name" value="RNA_pol_sigma_r3/r4-like"/>
</dbReference>
<sequence>MSKFLTEKELLGLLTGTQRERDRAFAEFFHNPYWITASKKFLETHYHADPHEATSAFNDALIAFDRQVRFRSIKNHDNARTYFFTILKRCLFRLRKGQEAKISLIGPAEELPELEVGKEVNVEELYIETENHLLLRRAISSLGQPCSKVLLMYHLGTKLKKIASLLEMASEDVAKTTLYRCRKKLLQYLRDHPGLH</sequence>
<evidence type="ECO:0000313" key="2">
    <source>
        <dbReference type="Proteomes" id="UP000650081"/>
    </source>
</evidence>
<proteinExistence type="predicted"/>
<comment type="caution">
    <text evidence="1">The sequence shown here is derived from an EMBL/GenBank/DDBJ whole genome shotgun (WGS) entry which is preliminary data.</text>
</comment>
<evidence type="ECO:0000313" key="1">
    <source>
        <dbReference type="EMBL" id="MBC6996161.1"/>
    </source>
</evidence>
<dbReference type="InterPro" id="IPR014284">
    <property type="entry name" value="RNA_pol_sigma-70_dom"/>
</dbReference>
<dbReference type="InterPro" id="IPR036388">
    <property type="entry name" value="WH-like_DNA-bd_sf"/>
</dbReference>
<dbReference type="GO" id="GO:0003700">
    <property type="term" value="F:DNA-binding transcription factor activity"/>
    <property type="evidence" value="ECO:0007669"/>
    <property type="project" value="InterPro"/>
</dbReference>
<dbReference type="GO" id="GO:0006352">
    <property type="term" value="P:DNA-templated transcription initiation"/>
    <property type="evidence" value="ECO:0007669"/>
    <property type="project" value="InterPro"/>
</dbReference>
<dbReference type="Proteomes" id="UP000650081">
    <property type="component" value="Unassembled WGS sequence"/>
</dbReference>
<accession>A0A923TA38</accession>
<protein>
    <submittedName>
        <fullName evidence="1">Sigma-70 family RNA polymerase sigma factor</fullName>
    </submittedName>
</protein>
<dbReference type="SUPFAM" id="SSF88659">
    <property type="entry name" value="Sigma3 and sigma4 domains of RNA polymerase sigma factors"/>
    <property type="match status" value="1"/>
</dbReference>
<reference evidence="1" key="1">
    <citation type="submission" date="2020-08" db="EMBL/GenBank/DDBJ databases">
        <title>Lewinella bacteria from marine environments.</title>
        <authorList>
            <person name="Zhong Y."/>
        </authorList>
    </citation>
    <scope>NUCLEOTIDE SEQUENCE</scope>
    <source>
        <strain evidence="1">KCTC 42187</strain>
    </source>
</reference>
<name>A0A923TA38_9BACT</name>
<gene>
    <name evidence="1" type="ORF">H9S92_18465</name>
</gene>
<dbReference type="EMBL" id="JACSIT010000149">
    <property type="protein sequence ID" value="MBC6996161.1"/>
    <property type="molecule type" value="Genomic_DNA"/>
</dbReference>
<dbReference type="NCBIfam" id="TIGR02937">
    <property type="entry name" value="sigma70-ECF"/>
    <property type="match status" value="1"/>
</dbReference>